<dbReference type="AlphaFoldDB" id="A0A0M6XSY7"/>
<protein>
    <submittedName>
        <fullName evidence="1">Uncharacterized protein</fullName>
    </submittedName>
</protein>
<accession>A0A0M6XSY7</accession>
<sequence>MEGIDDPVLAMVTLGCAFTELDDLPTRDDRTRLLVETRRRWRLGEEEADEMLSLARWLVAQCGSGQAAMGRVGRRLARIDDGTAWRDLQPFLQTLGEGQLSGTRQEALDDLQRKLTRAARA</sequence>
<dbReference type="OrthoDB" id="8478875at2"/>
<proteinExistence type="predicted"/>
<dbReference type="RefSeq" id="WP_055683151.1">
    <property type="nucleotide sequence ID" value="NZ_CXPG01000020.1"/>
</dbReference>
<gene>
    <name evidence="1" type="ORF">JAN5088_02568</name>
</gene>
<reference evidence="1 2" key="1">
    <citation type="submission" date="2015-07" db="EMBL/GenBank/DDBJ databases">
        <authorList>
            <person name="Noorani M."/>
        </authorList>
    </citation>
    <scope>NUCLEOTIDE SEQUENCE [LARGE SCALE GENOMIC DNA]</scope>
    <source>
        <strain evidence="1 2">CECT 5088</strain>
    </source>
</reference>
<dbReference type="Proteomes" id="UP000048908">
    <property type="component" value="Unassembled WGS sequence"/>
</dbReference>
<keyword evidence="2" id="KW-1185">Reference proteome</keyword>
<evidence type="ECO:0000313" key="1">
    <source>
        <dbReference type="EMBL" id="CTQ33782.1"/>
    </source>
</evidence>
<dbReference type="STRING" id="282197.SAMN04488517_102618"/>
<name>A0A0M6XSY7_9RHOB</name>
<dbReference type="EMBL" id="CXPG01000020">
    <property type="protein sequence ID" value="CTQ33782.1"/>
    <property type="molecule type" value="Genomic_DNA"/>
</dbReference>
<evidence type="ECO:0000313" key="2">
    <source>
        <dbReference type="Proteomes" id="UP000048908"/>
    </source>
</evidence>
<organism evidence="1 2">
    <name type="scientific">Jannaschia rubra</name>
    <dbReference type="NCBI Taxonomy" id="282197"/>
    <lineage>
        <taxon>Bacteria</taxon>
        <taxon>Pseudomonadati</taxon>
        <taxon>Pseudomonadota</taxon>
        <taxon>Alphaproteobacteria</taxon>
        <taxon>Rhodobacterales</taxon>
        <taxon>Roseobacteraceae</taxon>
        <taxon>Jannaschia</taxon>
    </lineage>
</organism>